<protein>
    <submittedName>
        <fullName evidence="10">DedA family protein</fullName>
    </submittedName>
</protein>
<gene>
    <name evidence="10" type="ORF">ELQ90_15875</name>
</gene>
<dbReference type="InterPro" id="IPR032816">
    <property type="entry name" value="VTT_dom"/>
</dbReference>
<accession>A0A444PPI7</accession>
<dbReference type="EMBL" id="RZNB01000008">
    <property type="protein sequence ID" value="RWZ46246.1"/>
    <property type="molecule type" value="Genomic_DNA"/>
</dbReference>
<dbReference type="PANTHER" id="PTHR30353:SF0">
    <property type="entry name" value="TRANSMEMBRANE PROTEIN"/>
    <property type="match status" value="1"/>
</dbReference>
<comment type="subcellular location">
    <subcellularLocation>
        <location evidence="1 7">Cell membrane</location>
        <topology evidence="1 7">Multi-pass membrane protein</topology>
    </subcellularLocation>
</comment>
<evidence type="ECO:0000256" key="3">
    <source>
        <dbReference type="ARBA" id="ARBA00022475"/>
    </source>
</evidence>
<name>A0A444PPI7_9MICO</name>
<evidence type="ECO:0000256" key="7">
    <source>
        <dbReference type="RuleBase" id="RU367016"/>
    </source>
</evidence>
<organism evidence="10 11">
    <name type="scientific">Labedella phragmitis</name>
    <dbReference type="NCBI Taxonomy" id="2498849"/>
    <lineage>
        <taxon>Bacteria</taxon>
        <taxon>Bacillati</taxon>
        <taxon>Actinomycetota</taxon>
        <taxon>Actinomycetes</taxon>
        <taxon>Micrococcales</taxon>
        <taxon>Microbacteriaceae</taxon>
        <taxon>Labedella</taxon>
    </lineage>
</organism>
<sequence>MFEYLTELVTGAAASPWVFLLVFLFCALDGFFPPVPGETIVVAVAAISWSTGTPWLPLLVLTAWAAAWVGDLIAFGIGRRFSRRISREPFRWMRRDSVRRIRHGMDSQLETRPVSVLLTGRFVPVVRVLVNMAAGAGRMPLSRYLPISLLASAAWTAWTIALAGLAGVLLPANPILSAALAVAIAVAVGWGIDRIATRRRSARDRRLEHEQEQKLEQEQHEQEHHEQEHHDGRGLQLRPEGAR</sequence>
<keyword evidence="4 7" id="KW-0812">Transmembrane</keyword>
<evidence type="ECO:0000256" key="8">
    <source>
        <dbReference type="SAM" id="MobiDB-lite"/>
    </source>
</evidence>
<evidence type="ECO:0000259" key="9">
    <source>
        <dbReference type="Pfam" id="PF09335"/>
    </source>
</evidence>
<evidence type="ECO:0000313" key="10">
    <source>
        <dbReference type="EMBL" id="RWZ46246.1"/>
    </source>
</evidence>
<evidence type="ECO:0000256" key="2">
    <source>
        <dbReference type="ARBA" id="ARBA00010792"/>
    </source>
</evidence>
<proteinExistence type="inferred from homology"/>
<comment type="similarity">
    <text evidence="2 7">Belongs to the DedA family.</text>
</comment>
<dbReference type="Proteomes" id="UP000288547">
    <property type="component" value="Unassembled WGS sequence"/>
</dbReference>
<comment type="caution">
    <text evidence="10">The sequence shown here is derived from an EMBL/GenBank/DDBJ whole genome shotgun (WGS) entry which is preliminary data.</text>
</comment>
<dbReference type="OrthoDB" id="162303at2"/>
<dbReference type="PANTHER" id="PTHR30353">
    <property type="entry name" value="INNER MEMBRANE PROTEIN DEDA-RELATED"/>
    <property type="match status" value="1"/>
</dbReference>
<keyword evidence="6 7" id="KW-0472">Membrane</keyword>
<evidence type="ECO:0000256" key="6">
    <source>
        <dbReference type="ARBA" id="ARBA00023136"/>
    </source>
</evidence>
<dbReference type="Pfam" id="PF09335">
    <property type="entry name" value="VTT_dom"/>
    <property type="match status" value="1"/>
</dbReference>
<feature type="region of interest" description="Disordered" evidence="8">
    <location>
        <begin position="201"/>
        <end position="243"/>
    </location>
</feature>
<dbReference type="AlphaFoldDB" id="A0A444PPI7"/>
<feature type="transmembrane region" description="Helical" evidence="7">
    <location>
        <begin position="175"/>
        <end position="196"/>
    </location>
</feature>
<dbReference type="GO" id="GO:0005886">
    <property type="term" value="C:plasma membrane"/>
    <property type="evidence" value="ECO:0007669"/>
    <property type="project" value="UniProtKB-SubCell"/>
</dbReference>
<evidence type="ECO:0000256" key="4">
    <source>
        <dbReference type="ARBA" id="ARBA00022692"/>
    </source>
</evidence>
<keyword evidence="11" id="KW-1185">Reference proteome</keyword>
<dbReference type="RefSeq" id="WP_128496278.1">
    <property type="nucleotide sequence ID" value="NZ_RZNB01000008.1"/>
</dbReference>
<keyword evidence="3 7" id="KW-1003">Cell membrane</keyword>
<feature type="domain" description="VTT" evidence="9">
    <location>
        <begin position="35"/>
        <end position="159"/>
    </location>
</feature>
<evidence type="ECO:0000313" key="11">
    <source>
        <dbReference type="Proteomes" id="UP000288547"/>
    </source>
</evidence>
<dbReference type="InterPro" id="IPR032818">
    <property type="entry name" value="DedA-like"/>
</dbReference>
<evidence type="ECO:0000256" key="5">
    <source>
        <dbReference type="ARBA" id="ARBA00022989"/>
    </source>
</evidence>
<feature type="transmembrane region" description="Helical" evidence="7">
    <location>
        <begin position="147"/>
        <end position="169"/>
    </location>
</feature>
<keyword evidence="5 7" id="KW-1133">Transmembrane helix</keyword>
<feature type="compositionally biased region" description="Basic and acidic residues" evidence="8">
    <location>
        <begin position="204"/>
        <end position="233"/>
    </location>
</feature>
<evidence type="ECO:0000256" key="1">
    <source>
        <dbReference type="ARBA" id="ARBA00004651"/>
    </source>
</evidence>
<feature type="transmembrane region" description="Helical" evidence="7">
    <location>
        <begin position="55"/>
        <end position="77"/>
    </location>
</feature>
<reference evidence="10 11" key="1">
    <citation type="submission" date="2018-12" db="EMBL/GenBank/DDBJ databases">
        <authorList>
            <person name="Li F."/>
        </authorList>
    </citation>
    <scope>NUCLEOTIDE SEQUENCE [LARGE SCALE GENOMIC DNA]</scope>
    <source>
        <strain evidence="10 11">11W25H-1</strain>
    </source>
</reference>
<feature type="transmembrane region" description="Helical" evidence="7">
    <location>
        <begin position="12"/>
        <end position="35"/>
    </location>
</feature>